<feature type="compositionally biased region" description="Low complexity" evidence="3">
    <location>
        <begin position="263"/>
        <end position="272"/>
    </location>
</feature>
<name>A0A316TZY1_9BASI</name>
<dbReference type="Pfam" id="PF07047">
    <property type="entry name" value="OPA3"/>
    <property type="match status" value="1"/>
</dbReference>
<comment type="similarity">
    <text evidence="1">Belongs to the OPA3 family.</text>
</comment>
<protein>
    <recommendedName>
        <fullName evidence="7">OPA3-domain-containing protein</fullName>
    </recommendedName>
</protein>
<evidence type="ECO:0000256" key="2">
    <source>
        <dbReference type="ARBA" id="ARBA00023054"/>
    </source>
</evidence>
<feature type="region of interest" description="Disordered" evidence="3">
    <location>
        <begin position="236"/>
        <end position="283"/>
    </location>
</feature>
<evidence type="ECO:0000256" key="1">
    <source>
        <dbReference type="ARBA" id="ARBA00007584"/>
    </source>
</evidence>
<sequence>MATVKIVTLLVRTLAKPIATQLRTQAAQHDSFRRVCIGIAQRLHRVEMTLRWGLVPKAPQRENHNDGKGDGGEGGEGGEKGGGEAHHHASTISRPKVRPLNEAKAVANGAVFLSEAFLFIIAAGLILGESLRSSAKSRQQRNRTEERTEEVARAVEALGRRLGVDTGLALEEPTEQEGASGAVEEAGLETEPHTRTSVRSREEDEAVRLRKAVDVLLRMAINGGLIQGQDALDLNGIMQGNDTPSNPQPEGQAQGEPVKPGQTAATPITSSTPPSPILQQLAAHRAKQLAELSRIQAS</sequence>
<dbReference type="GO" id="GO:0019216">
    <property type="term" value="P:regulation of lipid metabolic process"/>
    <property type="evidence" value="ECO:0007669"/>
    <property type="project" value="TreeGrafter"/>
</dbReference>
<keyword evidence="4" id="KW-0812">Transmembrane</keyword>
<keyword evidence="4" id="KW-1133">Transmembrane helix</keyword>
<dbReference type="Proteomes" id="UP000245942">
    <property type="component" value="Unassembled WGS sequence"/>
</dbReference>
<feature type="region of interest" description="Disordered" evidence="3">
    <location>
        <begin position="57"/>
        <end position="96"/>
    </location>
</feature>
<accession>A0A316TZY1</accession>
<keyword evidence="2" id="KW-0175">Coiled coil</keyword>
<reference evidence="5 6" key="1">
    <citation type="journal article" date="2018" name="Mol. Biol. Evol.">
        <title>Broad Genomic Sampling Reveals a Smut Pathogenic Ancestry of the Fungal Clade Ustilaginomycotina.</title>
        <authorList>
            <person name="Kijpornyongpan T."/>
            <person name="Mondo S.J."/>
            <person name="Barry K."/>
            <person name="Sandor L."/>
            <person name="Lee J."/>
            <person name="Lipzen A."/>
            <person name="Pangilinan J."/>
            <person name="LaButti K."/>
            <person name="Hainaut M."/>
            <person name="Henrissat B."/>
            <person name="Grigoriev I.V."/>
            <person name="Spatafora J.W."/>
            <person name="Aime M.C."/>
        </authorList>
    </citation>
    <scope>NUCLEOTIDE SEQUENCE [LARGE SCALE GENOMIC DNA]</scope>
    <source>
        <strain evidence="5 6">MCA 4718</strain>
    </source>
</reference>
<keyword evidence="6" id="KW-1185">Reference proteome</keyword>
<dbReference type="AlphaFoldDB" id="A0A316TZY1"/>
<dbReference type="GO" id="GO:0005739">
    <property type="term" value="C:mitochondrion"/>
    <property type="evidence" value="ECO:0007669"/>
    <property type="project" value="TreeGrafter"/>
</dbReference>
<feature type="region of interest" description="Disordered" evidence="3">
    <location>
        <begin position="164"/>
        <end position="204"/>
    </location>
</feature>
<feature type="transmembrane region" description="Helical" evidence="4">
    <location>
        <begin position="105"/>
        <end position="128"/>
    </location>
</feature>
<evidence type="ECO:0000313" key="6">
    <source>
        <dbReference type="Proteomes" id="UP000245942"/>
    </source>
</evidence>
<dbReference type="OrthoDB" id="2129069at2759"/>
<evidence type="ECO:0000313" key="5">
    <source>
        <dbReference type="EMBL" id="PWN18204.1"/>
    </source>
</evidence>
<evidence type="ECO:0000256" key="4">
    <source>
        <dbReference type="SAM" id="Phobius"/>
    </source>
</evidence>
<evidence type="ECO:0008006" key="7">
    <source>
        <dbReference type="Google" id="ProtNLM"/>
    </source>
</evidence>
<proteinExistence type="inferred from homology"/>
<dbReference type="PANTHER" id="PTHR12499:SF0">
    <property type="entry name" value="OPTIC ATROPHY 3 PROTEIN"/>
    <property type="match status" value="1"/>
</dbReference>
<feature type="compositionally biased region" description="Basic and acidic residues" evidence="3">
    <location>
        <begin position="59"/>
        <end position="87"/>
    </location>
</feature>
<evidence type="ECO:0000256" key="3">
    <source>
        <dbReference type="SAM" id="MobiDB-lite"/>
    </source>
</evidence>
<dbReference type="InterPro" id="IPR010754">
    <property type="entry name" value="OPA3-like"/>
</dbReference>
<dbReference type="EMBL" id="KZ819337">
    <property type="protein sequence ID" value="PWN18204.1"/>
    <property type="molecule type" value="Genomic_DNA"/>
</dbReference>
<gene>
    <name evidence="5" type="ORF">BCV69DRAFT_295374</name>
</gene>
<dbReference type="GeneID" id="37015638"/>
<dbReference type="PANTHER" id="PTHR12499">
    <property type="entry name" value="OPTIC ATROPHY 3 PROTEIN OPA3"/>
    <property type="match status" value="1"/>
</dbReference>
<dbReference type="RefSeq" id="XP_025345364.1">
    <property type="nucleotide sequence ID" value="XM_025493904.1"/>
</dbReference>
<feature type="compositionally biased region" description="Basic and acidic residues" evidence="3">
    <location>
        <begin position="190"/>
        <end position="204"/>
    </location>
</feature>
<keyword evidence="4" id="KW-0472">Membrane</keyword>
<feature type="compositionally biased region" description="Polar residues" evidence="3">
    <location>
        <begin position="238"/>
        <end position="251"/>
    </location>
</feature>
<organism evidence="5 6">
    <name type="scientific">Pseudomicrostroma glucosiphilum</name>
    <dbReference type="NCBI Taxonomy" id="1684307"/>
    <lineage>
        <taxon>Eukaryota</taxon>
        <taxon>Fungi</taxon>
        <taxon>Dikarya</taxon>
        <taxon>Basidiomycota</taxon>
        <taxon>Ustilaginomycotina</taxon>
        <taxon>Exobasidiomycetes</taxon>
        <taxon>Microstromatales</taxon>
        <taxon>Microstromatales incertae sedis</taxon>
        <taxon>Pseudomicrostroma</taxon>
    </lineage>
</organism>